<comment type="caution">
    <text evidence="3">The sequence shown here is derived from an EMBL/GenBank/DDBJ whole genome shotgun (WGS) entry which is preliminary data.</text>
</comment>
<organism evidence="3 5">
    <name type="scientific">Aquisalinus luteolus</name>
    <dbReference type="NCBI Taxonomy" id="1566827"/>
    <lineage>
        <taxon>Bacteria</taxon>
        <taxon>Pseudomonadati</taxon>
        <taxon>Pseudomonadota</taxon>
        <taxon>Alphaproteobacteria</taxon>
        <taxon>Parvularculales</taxon>
        <taxon>Parvularculaceae</taxon>
        <taxon>Aquisalinus</taxon>
    </lineage>
</organism>
<dbReference type="PROSITE" id="PS51257">
    <property type="entry name" value="PROKAR_LIPOPROTEIN"/>
    <property type="match status" value="1"/>
</dbReference>
<dbReference type="RefSeq" id="WP_155141081.1">
    <property type="nucleotide sequence ID" value="NZ_BMGZ01000002.1"/>
</dbReference>
<evidence type="ECO:0000313" key="5">
    <source>
        <dbReference type="Proteomes" id="UP000621856"/>
    </source>
</evidence>
<reference evidence="4 6" key="2">
    <citation type="submission" date="2020-02" db="EMBL/GenBank/DDBJ databases">
        <title>Genome sequence of Parvularcula flava strain NH6-79.</title>
        <authorList>
            <person name="Abdul Karim M.H."/>
            <person name="Lam M.Q."/>
            <person name="Chen S.J."/>
            <person name="Yahya A."/>
            <person name="Shahir S."/>
            <person name="Shamsir M.S."/>
            <person name="Chong C.S."/>
        </authorList>
    </citation>
    <scope>NUCLEOTIDE SEQUENCE [LARGE SCALE GENOMIC DNA]</scope>
    <source>
        <strain evidence="4 6">NH6-79</strain>
    </source>
</reference>
<gene>
    <name evidence="4" type="ORF">FF098_012815</name>
    <name evidence="3" type="ORF">GCM10011355_25740</name>
</gene>
<evidence type="ECO:0008006" key="7">
    <source>
        <dbReference type="Google" id="ProtNLM"/>
    </source>
</evidence>
<name>A0A8J3EV70_9PROT</name>
<accession>A0A8J3EV70</accession>
<dbReference type="EMBL" id="BMGZ01000002">
    <property type="protein sequence ID" value="GGH99540.1"/>
    <property type="molecule type" value="Genomic_DNA"/>
</dbReference>
<feature type="chain" id="PRO_5035262473" description="Lipoprotein" evidence="2">
    <location>
        <begin position="20"/>
        <end position="187"/>
    </location>
</feature>
<evidence type="ECO:0000313" key="3">
    <source>
        <dbReference type="EMBL" id="GGH99540.1"/>
    </source>
</evidence>
<keyword evidence="2" id="KW-0732">Signal</keyword>
<protein>
    <recommendedName>
        <fullName evidence="7">Lipoprotein</fullName>
    </recommendedName>
</protein>
<feature type="signal peptide" evidence="2">
    <location>
        <begin position="1"/>
        <end position="19"/>
    </location>
</feature>
<proteinExistence type="predicted"/>
<evidence type="ECO:0000256" key="1">
    <source>
        <dbReference type="SAM" id="MobiDB-lite"/>
    </source>
</evidence>
<feature type="region of interest" description="Disordered" evidence="1">
    <location>
        <begin position="29"/>
        <end position="51"/>
    </location>
</feature>
<keyword evidence="6" id="KW-1185">Reference proteome</keyword>
<reference evidence="3" key="1">
    <citation type="journal article" date="2014" name="Int. J. Syst. Evol. Microbiol.">
        <title>Complete genome sequence of Corynebacterium casei LMG S-19264T (=DSM 44701T), isolated from a smear-ripened cheese.</title>
        <authorList>
            <consortium name="US DOE Joint Genome Institute (JGI-PGF)"/>
            <person name="Walter F."/>
            <person name="Albersmeier A."/>
            <person name="Kalinowski J."/>
            <person name="Ruckert C."/>
        </authorList>
    </citation>
    <scope>NUCLEOTIDE SEQUENCE</scope>
    <source>
        <strain evidence="3">CGMCC 1.14984</strain>
    </source>
</reference>
<evidence type="ECO:0000256" key="2">
    <source>
        <dbReference type="SAM" id="SignalP"/>
    </source>
</evidence>
<dbReference type="Proteomes" id="UP000621856">
    <property type="component" value="Unassembled WGS sequence"/>
</dbReference>
<reference evidence="3" key="3">
    <citation type="submission" date="2020-09" db="EMBL/GenBank/DDBJ databases">
        <authorList>
            <person name="Sun Q."/>
            <person name="Zhou Y."/>
        </authorList>
    </citation>
    <scope>NUCLEOTIDE SEQUENCE</scope>
    <source>
        <strain evidence="3">CGMCC 1.14984</strain>
    </source>
</reference>
<dbReference type="EMBL" id="VCJR02000002">
    <property type="protein sequence ID" value="NHK28795.1"/>
    <property type="molecule type" value="Genomic_DNA"/>
</dbReference>
<sequence length="187" mass="19997">MPKRLILSLGLVALVAACGNNETDTTLENARQAEQAQDAESAIEDTPDNISVDDTLLTGAYSEGEWVYKAGDPAALYGPPSTDAIFSLWCDTEVNELIVQRAAEVVDPDTAEITIVTPEGSRKYYVQSTDGPMPLVTTGISLEDMFVDDIAQAARFAVSGPDGSETLRLPGGPEVVRLVQACRRSAY</sequence>
<evidence type="ECO:0000313" key="4">
    <source>
        <dbReference type="EMBL" id="NHK28795.1"/>
    </source>
</evidence>
<evidence type="ECO:0000313" key="6">
    <source>
        <dbReference type="Proteomes" id="UP000818603"/>
    </source>
</evidence>
<dbReference type="AlphaFoldDB" id="A0A8J3EV70"/>
<dbReference type="Proteomes" id="UP000818603">
    <property type="component" value="Unassembled WGS sequence"/>
</dbReference>